<evidence type="ECO:0000256" key="3">
    <source>
        <dbReference type="ARBA" id="ARBA00022452"/>
    </source>
</evidence>
<keyword evidence="11" id="KW-1185">Reference proteome</keyword>
<evidence type="ECO:0000256" key="2">
    <source>
        <dbReference type="ARBA" id="ARBA00007613"/>
    </source>
</evidence>
<dbReference type="PANTHER" id="PTHR30203:SF20">
    <property type="entry name" value="MULTIDRUG RESISTANCE OUTER MEMBRANE PROTEIN MDTP-RELATED"/>
    <property type="match status" value="1"/>
</dbReference>
<evidence type="ECO:0000256" key="1">
    <source>
        <dbReference type="ARBA" id="ARBA00004370"/>
    </source>
</evidence>
<dbReference type="AlphaFoldDB" id="A0A1T5D9J0"/>
<reference evidence="11" key="1">
    <citation type="submission" date="2017-02" db="EMBL/GenBank/DDBJ databases">
        <authorList>
            <person name="Varghese N."/>
            <person name="Submissions S."/>
        </authorList>
    </citation>
    <scope>NUCLEOTIDE SEQUENCE [LARGE SCALE GENOMIC DNA]</scope>
    <source>
        <strain evidence="11">UM2</strain>
    </source>
</reference>
<evidence type="ECO:0000256" key="7">
    <source>
        <dbReference type="ARBA" id="ARBA00023139"/>
    </source>
</evidence>
<gene>
    <name evidence="10" type="ORF">SAMN06295920_10510</name>
</gene>
<dbReference type="NCBIfam" id="TIGR01845">
    <property type="entry name" value="outer_NodT"/>
    <property type="match status" value="1"/>
</dbReference>
<keyword evidence="7 9" id="KW-0564">Palmitate</keyword>
<keyword evidence="6 9" id="KW-0472">Membrane</keyword>
<dbReference type="GO" id="GO:0015562">
    <property type="term" value="F:efflux transmembrane transporter activity"/>
    <property type="evidence" value="ECO:0007669"/>
    <property type="project" value="InterPro"/>
</dbReference>
<proteinExistence type="inferred from homology"/>
<dbReference type="SUPFAM" id="SSF56954">
    <property type="entry name" value="Outer membrane efflux proteins (OEP)"/>
    <property type="match status" value="1"/>
</dbReference>
<evidence type="ECO:0000313" key="10">
    <source>
        <dbReference type="EMBL" id="SKB68267.1"/>
    </source>
</evidence>
<dbReference type="PANTHER" id="PTHR30203">
    <property type="entry name" value="OUTER MEMBRANE CATION EFFLUX PROTEIN"/>
    <property type="match status" value="1"/>
</dbReference>
<dbReference type="EMBL" id="FUYM01000005">
    <property type="protein sequence ID" value="SKB68267.1"/>
    <property type="molecule type" value="Genomic_DNA"/>
</dbReference>
<evidence type="ECO:0000256" key="9">
    <source>
        <dbReference type="RuleBase" id="RU362097"/>
    </source>
</evidence>
<dbReference type="Gene3D" id="2.20.200.10">
    <property type="entry name" value="Outer membrane efflux proteins (OEP)"/>
    <property type="match status" value="1"/>
</dbReference>
<dbReference type="OrthoDB" id="9783100at2"/>
<protein>
    <submittedName>
        <fullName evidence="10">Efflux transporter, outer membrane factor (OMF) lipoprotein, NodT family</fullName>
    </submittedName>
</protein>
<dbReference type="STRING" id="439228.SAMN06295920_10510"/>
<name>A0A1T5D9J0_9SPHN</name>
<dbReference type="Proteomes" id="UP000189818">
    <property type="component" value="Unassembled WGS sequence"/>
</dbReference>
<dbReference type="PROSITE" id="PS51257">
    <property type="entry name" value="PROKAR_LIPOPROTEIN"/>
    <property type="match status" value="1"/>
</dbReference>
<keyword evidence="4 9" id="KW-0812">Transmembrane</keyword>
<dbReference type="Pfam" id="PF02321">
    <property type="entry name" value="OEP"/>
    <property type="match status" value="2"/>
</dbReference>
<dbReference type="Gene3D" id="1.20.1600.10">
    <property type="entry name" value="Outer membrane efflux proteins (OEP)"/>
    <property type="match status" value="1"/>
</dbReference>
<evidence type="ECO:0000256" key="4">
    <source>
        <dbReference type="ARBA" id="ARBA00022692"/>
    </source>
</evidence>
<dbReference type="RefSeq" id="WP_079648411.1">
    <property type="nucleotide sequence ID" value="NZ_FUYM01000005.1"/>
</dbReference>
<dbReference type="InterPro" id="IPR010131">
    <property type="entry name" value="MdtP/NodT-like"/>
</dbReference>
<evidence type="ECO:0000256" key="6">
    <source>
        <dbReference type="ARBA" id="ARBA00023136"/>
    </source>
</evidence>
<keyword evidence="5" id="KW-0732">Signal</keyword>
<keyword evidence="3 9" id="KW-1134">Transmembrane beta strand</keyword>
<evidence type="ECO:0000256" key="8">
    <source>
        <dbReference type="ARBA" id="ARBA00023288"/>
    </source>
</evidence>
<sequence length="487" mass="50313">MPRPTPLRRPVLIAGLVAILLSGCAAVPQVRPQVQATSAASVGLGGGAPLAPAGDWWHGFGDPQLDRIMAEALAGNPSLDAAMARLARAQAGIAANKAGLLPQVGVDASAIRQRLSEKYIIPPPYGGSNRWIGDAQAKLDWSLDLAGRQKALVAQAGASADAAALDLEAARVTLSGAVAQTYVDLARATEQARIARRFVASREEQLKLAGTRKRTDLGSDFDLRAAETLLAEARQAEIRAEGARQLMVHALAALAGRGADYHATIADPTIRLDAALPVPDALPADLLGRRPDILAARARIEVAEAGRKVARADFYPDIDLKGFIGLQAIGLGALFTGGAATYGAGPALHLPIFEGGRLKANYKGAVAGIDEAVASYNGAVIGAVRETADALSAIATNAADAAEQHKVVAGLTETVRLDEVRLRTGLGARLDVLDAGDRLLAANQREVDLAADGAAARIRLLVALGGSFDPHTRQNLASAAGADTAGR</sequence>
<dbReference type="InterPro" id="IPR003423">
    <property type="entry name" value="OMP_efflux"/>
</dbReference>
<keyword evidence="8 9" id="KW-0449">Lipoprotein</keyword>
<dbReference type="GO" id="GO:0005886">
    <property type="term" value="C:plasma membrane"/>
    <property type="evidence" value="ECO:0007669"/>
    <property type="project" value="UniProtKB-SubCell"/>
</dbReference>
<organism evidence="10 11">
    <name type="scientific">Rhizorhabdus histidinilytica</name>
    <dbReference type="NCBI Taxonomy" id="439228"/>
    <lineage>
        <taxon>Bacteria</taxon>
        <taxon>Pseudomonadati</taxon>
        <taxon>Pseudomonadota</taxon>
        <taxon>Alphaproteobacteria</taxon>
        <taxon>Sphingomonadales</taxon>
        <taxon>Sphingomonadaceae</taxon>
        <taxon>Rhizorhabdus</taxon>
    </lineage>
</organism>
<comment type="subcellular location">
    <subcellularLocation>
        <location evidence="9">Cell membrane</location>
        <topology evidence="9">Lipid-anchor</topology>
    </subcellularLocation>
    <subcellularLocation>
        <location evidence="1">Membrane</location>
    </subcellularLocation>
</comment>
<evidence type="ECO:0000313" key="11">
    <source>
        <dbReference type="Proteomes" id="UP000189818"/>
    </source>
</evidence>
<evidence type="ECO:0000256" key="5">
    <source>
        <dbReference type="ARBA" id="ARBA00022729"/>
    </source>
</evidence>
<comment type="similarity">
    <text evidence="2 9">Belongs to the outer membrane factor (OMF) (TC 1.B.17) family.</text>
</comment>
<accession>A0A1T5D9J0</accession>